<dbReference type="InterPro" id="IPR036691">
    <property type="entry name" value="Endo/exonu/phosph_ase_sf"/>
</dbReference>
<proteinExistence type="predicted"/>
<evidence type="ECO:0000313" key="2">
    <source>
        <dbReference type="EnsemblMetazoa" id="XP_011674927"/>
    </source>
</evidence>
<dbReference type="InParanoid" id="A0A7M7LTF4"/>
<dbReference type="OMA" id="REMEKCK"/>
<dbReference type="GeneID" id="753063"/>
<dbReference type="OrthoDB" id="1577640at2759"/>
<reference evidence="3" key="1">
    <citation type="submission" date="2015-02" db="EMBL/GenBank/DDBJ databases">
        <title>Genome sequencing for Strongylocentrotus purpuratus.</title>
        <authorList>
            <person name="Murali S."/>
            <person name="Liu Y."/>
            <person name="Vee V."/>
            <person name="English A."/>
            <person name="Wang M."/>
            <person name="Skinner E."/>
            <person name="Han Y."/>
            <person name="Muzny D.M."/>
            <person name="Worley K.C."/>
            <person name="Gibbs R.A."/>
        </authorList>
    </citation>
    <scope>NUCLEOTIDE SEQUENCE</scope>
</reference>
<sequence>MRDDKIETIKHEMQRYNMDLFALTEVRWLDSGDFMSDEFRVIYSGGKVRQCGVALLLDKQTAKNVCRIEAVSDRLLAVRIKGSPVDIVVLVVYMPTTSDYEDKDVEDIYDMIDEELEKGKGNDYHILLGDWNAVVGSSHNTMTLLVSGVSAGKTIEEIC</sequence>
<dbReference type="Gene3D" id="3.60.10.10">
    <property type="entry name" value="Endonuclease/exonuclease/phosphatase"/>
    <property type="match status" value="1"/>
</dbReference>
<dbReference type="KEGG" id="spu:753063"/>
<dbReference type="Pfam" id="PF03372">
    <property type="entry name" value="Exo_endo_phos"/>
    <property type="match status" value="1"/>
</dbReference>
<reference evidence="2" key="2">
    <citation type="submission" date="2021-01" db="UniProtKB">
        <authorList>
            <consortium name="EnsemblMetazoa"/>
        </authorList>
    </citation>
    <scope>IDENTIFICATION</scope>
</reference>
<accession>A0A7M7LTF4</accession>
<protein>
    <recommendedName>
        <fullName evidence="1">Endonuclease/exonuclease/phosphatase domain-containing protein</fullName>
    </recommendedName>
</protein>
<dbReference type="AlphaFoldDB" id="A0A7M7LTF4"/>
<organism evidence="2 3">
    <name type="scientific">Strongylocentrotus purpuratus</name>
    <name type="common">Purple sea urchin</name>
    <dbReference type="NCBI Taxonomy" id="7668"/>
    <lineage>
        <taxon>Eukaryota</taxon>
        <taxon>Metazoa</taxon>
        <taxon>Echinodermata</taxon>
        <taxon>Eleutherozoa</taxon>
        <taxon>Echinozoa</taxon>
        <taxon>Echinoidea</taxon>
        <taxon>Euechinoidea</taxon>
        <taxon>Echinacea</taxon>
        <taxon>Camarodonta</taxon>
        <taxon>Echinidea</taxon>
        <taxon>Strongylocentrotidae</taxon>
        <taxon>Strongylocentrotus</taxon>
    </lineage>
</organism>
<feature type="domain" description="Endonuclease/exonuclease/phosphatase" evidence="1">
    <location>
        <begin position="4"/>
        <end position="137"/>
    </location>
</feature>
<dbReference type="Proteomes" id="UP000007110">
    <property type="component" value="Unassembled WGS sequence"/>
</dbReference>
<dbReference type="EnsemblMetazoa" id="XM_011676625">
    <property type="protein sequence ID" value="XP_011674927"/>
    <property type="gene ID" value="LOC753063"/>
</dbReference>
<keyword evidence="3" id="KW-1185">Reference proteome</keyword>
<evidence type="ECO:0000313" key="3">
    <source>
        <dbReference type="Proteomes" id="UP000007110"/>
    </source>
</evidence>
<dbReference type="InterPro" id="IPR005135">
    <property type="entry name" value="Endo/exonuclease/phosphatase"/>
</dbReference>
<dbReference type="GO" id="GO:0003824">
    <property type="term" value="F:catalytic activity"/>
    <property type="evidence" value="ECO:0007669"/>
    <property type="project" value="InterPro"/>
</dbReference>
<dbReference type="RefSeq" id="XP_011674927.1">
    <property type="nucleotide sequence ID" value="XM_011676625.1"/>
</dbReference>
<dbReference type="SUPFAM" id="SSF56219">
    <property type="entry name" value="DNase I-like"/>
    <property type="match status" value="1"/>
</dbReference>
<evidence type="ECO:0000259" key="1">
    <source>
        <dbReference type="Pfam" id="PF03372"/>
    </source>
</evidence>
<dbReference type="CDD" id="cd09076">
    <property type="entry name" value="L1-EN"/>
    <property type="match status" value="1"/>
</dbReference>
<name>A0A7M7LTF4_STRPU</name>